<evidence type="ECO:0000256" key="1">
    <source>
        <dbReference type="ARBA" id="ARBA00022490"/>
    </source>
</evidence>
<dbReference type="Pfam" id="PF20258">
    <property type="entry name" value="tRNA_Me_trans_C"/>
    <property type="match status" value="1"/>
</dbReference>
<comment type="subcellular location">
    <subcellularLocation>
        <location evidence="11">Cytoplasm</location>
    </subcellularLocation>
</comment>
<dbReference type="NCBIfam" id="NF001138">
    <property type="entry name" value="PRK00143.1"/>
    <property type="match status" value="1"/>
</dbReference>
<evidence type="ECO:0000256" key="6">
    <source>
        <dbReference type="ARBA" id="ARBA00022840"/>
    </source>
</evidence>
<proteinExistence type="inferred from homology"/>
<dbReference type="SUPFAM" id="SSF52402">
    <property type="entry name" value="Adenine nucleotide alpha hydrolases-like"/>
    <property type="match status" value="1"/>
</dbReference>
<feature type="binding site" evidence="11">
    <location>
        <position position="127"/>
    </location>
    <ligand>
        <name>ATP</name>
        <dbReference type="ChEBI" id="CHEBI:30616"/>
    </ligand>
</feature>
<keyword evidence="3 11" id="KW-0808">Transferase</keyword>
<comment type="catalytic activity">
    <reaction evidence="9 11">
        <text>S-sulfanyl-L-cysteinyl-[protein] + uridine(34) in tRNA + AH2 + ATP = 2-thiouridine(34) in tRNA + L-cysteinyl-[protein] + A + AMP + diphosphate + H(+)</text>
        <dbReference type="Rhea" id="RHEA:47032"/>
        <dbReference type="Rhea" id="RHEA-COMP:10131"/>
        <dbReference type="Rhea" id="RHEA-COMP:11726"/>
        <dbReference type="Rhea" id="RHEA-COMP:11727"/>
        <dbReference type="Rhea" id="RHEA-COMP:11728"/>
        <dbReference type="ChEBI" id="CHEBI:13193"/>
        <dbReference type="ChEBI" id="CHEBI:15378"/>
        <dbReference type="ChEBI" id="CHEBI:17499"/>
        <dbReference type="ChEBI" id="CHEBI:29950"/>
        <dbReference type="ChEBI" id="CHEBI:30616"/>
        <dbReference type="ChEBI" id="CHEBI:33019"/>
        <dbReference type="ChEBI" id="CHEBI:61963"/>
        <dbReference type="ChEBI" id="CHEBI:65315"/>
        <dbReference type="ChEBI" id="CHEBI:87170"/>
        <dbReference type="ChEBI" id="CHEBI:456215"/>
        <dbReference type="EC" id="2.8.1.13"/>
    </reaction>
</comment>
<evidence type="ECO:0000313" key="14">
    <source>
        <dbReference type="EMBL" id="RGQ40154.1"/>
    </source>
</evidence>
<reference evidence="14 15" key="1">
    <citation type="submission" date="2018-08" db="EMBL/GenBank/DDBJ databases">
        <title>A genome reference for cultivated species of the human gut microbiota.</title>
        <authorList>
            <person name="Zou Y."/>
            <person name="Xue W."/>
            <person name="Luo G."/>
        </authorList>
    </citation>
    <scope>NUCLEOTIDE SEQUENCE [LARGE SCALE GENOMIC DNA]</scope>
    <source>
        <strain evidence="14 15">AF28-26</strain>
    </source>
</reference>
<feature type="region of interest" description="Interaction with tRNA" evidence="11">
    <location>
        <begin position="149"/>
        <end position="151"/>
    </location>
</feature>
<dbReference type="EMBL" id="QRTC01000031">
    <property type="protein sequence ID" value="RGQ40154.1"/>
    <property type="molecule type" value="Genomic_DNA"/>
</dbReference>
<evidence type="ECO:0000259" key="13">
    <source>
        <dbReference type="Pfam" id="PF20259"/>
    </source>
</evidence>
<feature type="region of interest" description="Interaction with tRNA" evidence="11">
    <location>
        <begin position="305"/>
        <end position="306"/>
    </location>
</feature>
<comment type="caution">
    <text evidence="11">Lacks conserved residue(s) required for the propagation of feature annotation.</text>
</comment>
<keyword evidence="6 11" id="KW-0067">ATP-binding</keyword>
<dbReference type="Gene3D" id="3.40.50.620">
    <property type="entry name" value="HUPs"/>
    <property type="match status" value="1"/>
</dbReference>
<comment type="similarity">
    <text evidence="11">Belongs to the MnmA/TRMU family.</text>
</comment>
<protein>
    <recommendedName>
        <fullName evidence="11">tRNA-specific 2-thiouridylase MnmA</fullName>
        <ecNumber evidence="11">2.8.1.13</ecNumber>
    </recommendedName>
</protein>
<feature type="domain" description="tRNA-specific 2-thiouridylase MnmA-like C-terminal" evidence="12">
    <location>
        <begin position="280"/>
        <end position="354"/>
    </location>
</feature>
<dbReference type="Pfam" id="PF20259">
    <property type="entry name" value="tRNA_Me_trans_M"/>
    <property type="match status" value="1"/>
</dbReference>
<dbReference type="EC" id="2.8.1.13" evidence="11"/>
<dbReference type="InterPro" id="IPR046885">
    <property type="entry name" value="MnmA-like_C"/>
</dbReference>
<evidence type="ECO:0000256" key="9">
    <source>
        <dbReference type="ARBA" id="ARBA00051542"/>
    </source>
</evidence>
<dbReference type="HAMAP" id="MF_00144">
    <property type="entry name" value="tRNA_thiouridyl_MnmA"/>
    <property type="match status" value="1"/>
</dbReference>
<dbReference type="Gene3D" id="2.30.30.280">
    <property type="entry name" value="Adenine nucleotide alpha hydrolases-like domains"/>
    <property type="match status" value="1"/>
</dbReference>
<evidence type="ECO:0000256" key="7">
    <source>
        <dbReference type="ARBA" id="ARBA00022884"/>
    </source>
</evidence>
<feature type="binding site" evidence="11">
    <location>
        <begin position="8"/>
        <end position="15"/>
    </location>
    <ligand>
        <name>ATP</name>
        <dbReference type="ChEBI" id="CHEBI:30616"/>
    </ligand>
</feature>
<feature type="domain" description="tRNA-specific 2-thiouridylase MnmA-like central" evidence="13">
    <location>
        <begin position="208"/>
        <end position="271"/>
    </location>
</feature>
<dbReference type="Gene3D" id="2.40.30.10">
    <property type="entry name" value="Translation factors"/>
    <property type="match status" value="1"/>
</dbReference>
<feature type="binding site" evidence="11">
    <location>
        <position position="34"/>
    </location>
    <ligand>
        <name>ATP</name>
        <dbReference type="ChEBI" id="CHEBI:30616"/>
    </ligand>
</feature>
<feature type="site" description="Interaction with tRNA" evidence="11">
    <location>
        <position position="128"/>
    </location>
</feature>
<dbReference type="AlphaFoldDB" id="A0A412AWH1"/>
<feature type="active site" description="Cysteine persulfide intermediate" evidence="11">
    <location>
        <position position="199"/>
    </location>
</feature>
<keyword evidence="4 11" id="KW-0819">tRNA processing</keyword>
<dbReference type="InterPro" id="IPR004506">
    <property type="entry name" value="MnmA-like"/>
</dbReference>
<keyword evidence="7 11" id="KW-0694">RNA-binding</keyword>
<sequence>MKKKVMLGMSGGVDSSVAALLLLQQGYDVTGVTMKLRPDQYMAESQSGGCCSLDDIDDARRVAYRLGIEHLVLNFTQVFSEKVIDYFASEYLAGRTPNPCIACNAHVKFDALLRKALSLEYDYVATGHYAVITQNDEGRWLLKRAPCSKDQSYVLYHLTQHQLAHTLMPLAGMEKTEARELAREAGLPVAHKPDSQEICFVQDNDYASFIRRYTGKEPPPGNFIDQAGNVLGTHKGITHYTIGQRKGLGIAFGKPMFVTKIDPISNTVTLGENGSQYASSLIADKVNLISADTLKAPIFAQVKVRYQAPPASARLTPLGNGKIRVDFQEPQRSVTPGQAAVFYDGDLVLGGGIIETV</sequence>
<feature type="site" description="Interaction with tRNA" evidence="11">
    <location>
        <position position="338"/>
    </location>
</feature>
<evidence type="ECO:0000256" key="3">
    <source>
        <dbReference type="ARBA" id="ARBA00022679"/>
    </source>
</evidence>
<dbReference type="GO" id="GO:0000049">
    <property type="term" value="F:tRNA binding"/>
    <property type="evidence" value="ECO:0007669"/>
    <property type="project" value="UniProtKB-KW"/>
</dbReference>
<gene>
    <name evidence="11" type="primary">mnmA</name>
    <name evidence="14" type="ORF">DWY99_08490</name>
</gene>
<name>A0A412AWH1_9FIRM</name>
<keyword evidence="5 11" id="KW-0547">Nucleotide-binding</keyword>
<evidence type="ECO:0000256" key="10">
    <source>
        <dbReference type="ARBA" id="ARBA00056575"/>
    </source>
</evidence>
<comment type="caution">
    <text evidence="14">The sequence shown here is derived from an EMBL/GenBank/DDBJ whole genome shotgun (WGS) entry which is preliminary data.</text>
</comment>
<dbReference type="CDD" id="cd01998">
    <property type="entry name" value="MnmA_TRMU-like"/>
    <property type="match status" value="1"/>
</dbReference>
<dbReference type="FunFam" id="2.30.30.280:FF:000001">
    <property type="entry name" value="tRNA-specific 2-thiouridylase MnmA"/>
    <property type="match status" value="1"/>
</dbReference>
<dbReference type="GO" id="GO:0005524">
    <property type="term" value="F:ATP binding"/>
    <property type="evidence" value="ECO:0007669"/>
    <property type="project" value="UniProtKB-KW"/>
</dbReference>
<evidence type="ECO:0000256" key="4">
    <source>
        <dbReference type="ARBA" id="ARBA00022694"/>
    </source>
</evidence>
<dbReference type="InterPro" id="IPR046884">
    <property type="entry name" value="MnmA-like_central"/>
</dbReference>
<keyword evidence="1 11" id="KW-0963">Cytoplasm</keyword>
<feature type="active site" description="Nucleophile" evidence="11">
    <location>
        <position position="103"/>
    </location>
</feature>
<evidence type="ECO:0000256" key="2">
    <source>
        <dbReference type="ARBA" id="ARBA00022555"/>
    </source>
</evidence>
<keyword evidence="2 11" id="KW-0820">tRNA-binding</keyword>
<comment type="function">
    <text evidence="10 11">Catalyzes the 2-thiolation of uridine at the wobble position (U34) of tRNA, leading to the formation of s(2)U34.</text>
</comment>
<dbReference type="GO" id="GO:0005737">
    <property type="term" value="C:cytoplasm"/>
    <property type="evidence" value="ECO:0007669"/>
    <property type="project" value="UniProtKB-SubCell"/>
</dbReference>
<evidence type="ECO:0000256" key="8">
    <source>
        <dbReference type="ARBA" id="ARBA00023157"/>
    </source>
</evidence>
<evidence type="ECO:0000313" key="15">
    <source>
        <dbReference type="Proteomes" id="UP000284751"/>
    </source>
</evidence>
<evidence type="ECO:0000259" key="12">
    <source>
        <dbReference type="Pfam" id="PF20258"/>
    </source>
</evidence>
<dbReference type="Pfam" id="PF03054">
    <property type="entry name" value="tRNA_Me_trans"/>
    <property type="match status" value="1"/>
</dbReference>
<dbReference type="PANTHER" id="PTHR11933">
    <property type="entry name" value="TRNA 5-METHYLAMINOMETHYL-2-THIOURIDYLATE -METHYLTRANSFERASE"/>
    <property type="match status" value="1"/>
</dbReference>
<dbReference type="InterPro" id="IPR014729">
    <property type="entry name" value="Rossmann-like_a/b/a_fold"/>
</dbReference>
<dbReference type="PANTHER" id="PTHR11933:SF5">
    <property type="entry name" value="MITOCHONDRIAL TRNA-SPECIFIC 2-THIOURIDYLASE 1"/>
    <property type="match status" value="1"/>
</dbReference>
<evidence type="ECO:0000256" key="5">
    <source>
        <dbReference type="ARBA" id="ARBA00022741"/>
    </source>
</evidence>
<dbReference type="Proteomes" id="UP000284751">
    <property type="component" value="Unassembled WGS sequence"/>
</dbReference>
<dbReference type="FunFam" id="2.40.30.10:FF:000023">
    <property type="entry name" value="tRNA-specific 2-thiouridylase MnmA"/>
    <property type="match status" value="1"/>
</dbReference>
<dbReference type="NCBIfam" id="TIGR00420">
    <property type="entry name" value="trmU"/>
    <property type="match status" value="1"/>
</dbReference>
<organism evidence="14 15">
    <name type="scientific">[Clostridium] leptum</name>
    <dbReference type="NCBI Taxonomy" id="1535"/>
    <lineage>
        <taxon>Bacteria</taxon>
        <taxon>Bacillati</taxon>
        <taxon>Bacillota</taxon>
        <taxon>Clostridia</taxon>
        <taxon>Eubacteriales</taxon>
        <taxon>Oscillospiraceae</taxon>
        <taxon>Oscillospiraceae incertae sedis</taxon>
    </lineage>
</organism>
<dbReference type="GO" id="GO:0103016">
    <property type="term" value="F:tRNA-uridine 2-sulfurtransferase activity"/>
    <property type="evidence" value="ECO:0007669"/>
    <property type="project" value="UniProtKB-EC"/>
</dbReference>
<keyword evidence="8" id="KW-1015">Disulfide bond</keyword>
<accession>A0A412AWH1</accession>
<dbReference type="GO" id="GO:0002143">
    <property type="term" value="P:tRNA wobble position uridine thiolation"/>
    <property type="evidence" value="ECO:0007669"/>
    <property type="project" value="TreeGrafter"/>
</dbReference>
<evidence type="ECO:0000256" key="11">
    <source>
        <dbReference type="HAMAP-Rule" id="MF_00144"/>
    </source>
</evidence>
<dbReference type="FunFam" id="3.40.50.620:FF:000115">
    <property type="entry name" value="tRNA-specific 2-thiouridylase MnmA"/>
    <property type="match status" value="1"/>
</dbReference>
<dbReference type="InterPro" id="IPR023382">
    <property type="entry name" value="MnmA-like_central_sf"/>
</dbReference>